<accession>A0ABQ5N007</accession>
<dbReference type="Proteomes" id="UP001209654">
    <property type="component" value="Unassembled WGS sequence"/>
</dbReference>
<evidence type="ECO:0000313" key="2">
    <source>
        <dbReference type="EMBL" id="GLB69475.1"/>
    </source>
</evidence>
<feature type="region of interest" description="Disordered" evidence="1">
    <location>
        <begin position="66"/>
        <end position="86"/>
    </location>
</feature>
<evidence type="ECO:0000313" key="3">
    <source>
        <dbReference type="Proteomes" id="UP001209654"/>
    </source>
</evidence>
<gene>
    <name evidence="2" type="ORF">AHIS1636_39200</name>
</gene>
<comment type="caution">
    <text evidence="2">The sequence shown here is derived from an EMBL/GenBank/DDBJ whole genome shotgun (WGS) entry which is preliminary data.</text>
</comment>
<keyword evidence="3" id="KW-1185">Reference proteome</keyword>
<proteinExistence type="predicted"/>
<sequence length="86" mass="9484">MTAKSFLSPEDPFPADVQALPDARLHVLNSLVHRQIEREYVGASGPNPETEFRLEELRIELDRRESLAKPAMDLPAPPPCGAPLPA</sequence>
<name>A0ABQ5N007_9MICC</name>
<evidence type="ECO:0000256" key="1">
    <source>
        <dbReference type="SAM" id="MobiDB-lite"/>
    </source>
</evidence>
<feature type="compositionally biased region" description="Pro residues" evidence="1">
    <location>
        <begin position="75"/>
        <end position="86"/>
    </location>
</feature>
<reference evidence="2 3" key="1">
    <citation type="journal article" date="2023" name="Int. J. Syst. Evol. Microbiol.">
        <title>Arthrobacter mangrovi sp. nov., an actinobacterium isolated from the rhizosphere of a mangrove.</title>
        <authorList>
            <person name="Hamada M."/>
            <person name="Saitou S."/>
            <person name="Enomoto N."/>
            <person name="Nanri K."/>
            <person name="Hidaka K."/>
            <person name="Miura T."/>
            <person name="Tamura T."/>
        </authorList>
    </citation>
    <scope>NUCLEOTIDE SEQUENCE [LARGE SCALE GENOMIC DNA]</scope>
    <source>
        <strain evidence="2 3">NBRC 112813</strain>
    </source>
</reference>
<protein>
    <submittedName>
        <fullName evidence="2">Uncharacterized protein</fullName>
    </submittedName>
</protein>
<organism evidence="2 3">
    <name type="scientific">Arthrobacter mangrovi</name>
    <dbReference type="NCBI Taxonomy" id="2966350"/>
    <lineage>
        <taxon>Bacteria</taxon>
        <taxon>Bacillati</taxon>
        <taxon>Actinomycetota</taxon>
        <taxon>Actinomycetes</taxon>
        <taxon>Micrococcales</taxon>
        <taxon>Micrococcaceae</taxon>
        <taxon>Arthrobacter</taxon>
    </lineage>
</organism>
<dbReference type="EMBL" id="BRVS01000037">
    <property type="protein sequence ID" value="GLB69475.1"/>
    <property type="molecule type" value="Genomic_DNA"/>
</dbReference>
<dbReference type="RefSeq" id="WP_264797571.1">
    <property type="nucleotide sequence ID" value="NZ_BRVS01000037.1"/>
</dbReference>